<evidence type="ECO:0000259" key="6">
    <source>
        <dbReference type="PROSITE" id="PS51898"/>
    </source>
</evidence>
<dbReference type="PANTHER" id="PTHR30629">
    <property type="entry name" value="PROPHAGE INTEGRASE"/>
    <property type="match status" value="1"/>
</dbReference>
<accession>A0A430S7J1</accession>
<dbReference type="InterPro" id="IPR013762">
    <property type="entry name" value="Integrase-like_cat_sf"/>
</dbReference>
<dbReference type="Pfam" id="PF22022">
    <property type="entry name" value="Phage_int_M"/>
    <property type="match status" value="1"/>
</dbReference>
<dbReference type="PROSITE" id="PS51898">
    <property type="entry name" value="TYR_RECOMBINASE"/>
    <property type="match status" value="1"/>
</dbReference>
<evidence type="ECO:0000313" key="9">
    <source>
        <dbReference type="Proteomes" id="UP000286928"/>
    </source>
</evidence>
<feature type="domain" description="Core-binding (CB)" evidence="7">
    <location>
        <begin position="64"/>
        <end position="145"/>
    </location>
</feature>
<dbReference type="InterPro" id="IPR010998">
    <property type="entry name" value="Integrase_recombinase_N"/>
</dbReference>
<keyword evidence="4" id="KW-0233">DNA recombination</keyword>
<dbReference type="Gene3D" id="1.10.150.130">
    <property type="match status" value="1"/>
</dbReference>
<evidence type="ECO:0000313" key="8">
    <source>
        <dbReference type="EMBL" id="RTH31466.1"/>
    </source>
</evidence>
<dbReference type="InterPro" id="IPR050808">
    <property type="entry name" value="Phage_Integrase"/>
</dbReference>
<name>A0A430S7J1_THESC</name>
<dbReference type="PANTHER" id="PTHR30629:SF2">
    <property type="entry name" value="PROPHAGE INTEGRASE INTS-RELATED"/>
    <property type="match status" value="1"/>
</dbReference>
<dbReference type="EMBL" id="PEMD01000270">
    <property type="protein sequence ID" value="RTH31466.1"/>
    <property type="molecule type" value="Genomic_DNA"/>
</dbReference>
<dbReference type="AlphaFoldDB" id="A0A430S7J1"/>
<dbReference type="GO" id="GO:0006310">
    <property type="term" value="P:DNA recombination"/>
    <property type="evidence" value="ECO:0007669"/>
    <property type="project" value="UniProtKB-KW"/>
</dbReference>
<evidence type="ECO:0000256" key="5">
    <source>
        <dbReference type="PROSITE-ProRule" id="PRU01248"/>
    </source>
</evidence>
<dbReference type="PROSITE" id="PS51900">
    <property type="entry name" value="CB"/>
    <property type="match status" value="1"/>
</dbReference>
<dbReference type="GO" id="GO:0015074">
    <property type="term" value="P:DNA integration"/>
    <property type="evidence" value="ECO:0007669"/>
    <property type="project" value="UniProtKB-KW"/>
</dbReference>
<comment type="caution">
    <text evidence="8">The sequence shown here is derived from an EMBL/GenBank/DDBJ whole genome shotgun (WGS) entry which is preliminary data.</text>
</comment>
<dbReference type="InterPro" id="IPR044068">
    <property type="entry name" value="CB"/>
</dbReference>
<dbReference type="CDD" id="cd01189">
    <property type="entry name" value="INT_ICEBs1_C_like"/>
    <property type="match status" value="1"/>
</dbReference>
<evidence type="ECO:0000256" key="1">
    <source>
        <dbReference type="ARBA" id="ARBA00008857"/>
    </source>
</evidence>
<gene>
    <name evidence="8" type="ORF">CSW33_07955</name>
</gene>
<dbReference type="InterPro" id="IPR011010">
    <property type="entry name" value="DNA_brk_join_enz"/>
</dbReference>
<dbReference type="GO" id="GO:0003677">
    <property type="term" value="F:DNA binding"/>
    <property type="evidence" value="ECO:0007669"/>
    <property type="project" value="UniProtKB-UniRule"/>
</dbReference>
<dbReference type="Pfam" id="PF00589">
    <property type="entry name" value="Phage_integrase"/>
    <property type="match status" value="1"/>
</dbReference>
<evidence type="ECO:0000256" key="3">
    <source>
        <dbReference type="ARBA" id="ARBA00023125"/>
    </source>
</evidence>
<dbReference type="InterPro" id="IPR053876">
    <property type="entry name" value="Phage_int_M"/>
</dbReference>
<organism evidence="8 9">
    <name type="scientific">Thermus scotoductus</name>
    <dbReference type="NCBI Taxonomy" id="37636"/>
    <lineage>
        <taxon>Bacteria</taxon>
        <taxon>Thermotogati</taxon>
        <taxon>Deinococcota</taxon>
        <taxon>Deinococci</taxon>
        <taxon>Thermales</taxon>
        <taxon>Thermaceae</taxon>
        <taxon>Thermus</taxon>
    </lineage>
</organism>
<reference evidence="8 9" key="1">
    <citation type="journal article" date="2019" name="Extremophiles">
        <title>Biogeography of thermophiles and predominance of Thermus scotoductus in domestic water heaters.</title>
        <authorList>
            <person name="Wilpiszeski R.L."/>
            <person name="Zhang Z."/>
            <person name="House C.H."/>
        </authorList>
    </citation>
    <scope>NUCLEOTIDE SEQUENCE [LARGE SCALE GENOMIC DNA]</scope>
    <source>
        <strain evidence="8 9">20_S20</strain>
    </source>
</reference>
<dbReference type="Proteomes" id="UP000286928">
    <property type="component" value="Unassembled WGS sequence"/>
</dbReference>
<sequence>MPKKGLKARKRKDGRWEVRPYLREPDGRYRRVSVFGKTAEEALRKARELVAQHEKGLLPAKSAATLAAFAEGWLARKRATLAPKTFVNYQREVGYLLAHLGEKRLQAIRPADIREALDRMAAQGLGPRAIRKALTHLRAIFREALALEVVHRDPTASIRLEAPTRRTAGRTLEPHEVAALLQALDAWPTWEVGTALRLCLAVGLRPGEALGLKWGDLDFRAGTLAVRRAWTNLGGKGLLTAPKTPSSLRTIPVPPKTLEHLRARWEALVETGMDPLDLREAWVFPSAKDPSQPLNPHSLAHALRKIVARVGLPPIRPHDLRHTFASMLLAEGAPPEVVAARLGHARPSITLDIYRHLLAREREAWTFDPEDLVAGPRPQA</sequence>
<dbReference type="Gene3D" id="1.10.443.10">
    <property type="entry name" value="Intergrase catalytic core"/>
    <property type="match status" value="1"/>
</dbReference>
<evidence type="ECO:0000259" key="7">
    <source>
        <dbReference type="PROSITE" id="PS51900"/>
    </source>
</evidence>
<keyword evidence="3 5" id="KW-0238">DNA-binding</keyword>
<dbReference type="InterPro" id="IPR002104">
    <property type="entry name" value="Integrase_catalytic"/>
</dbReference>
<feature type="domain" description="Tyr recombinase" evidence="6">
    <location>
        <begin position="165"/>
        <end position="368"/>
    </location>
</feature>
<keyword evidence="2" id="KW-0229">DNA integration</keyword>
<evidence type="ECO:0000256" key="2">
    <source>
        <dbReference type="ARBA" id="ARBA00022908"/>
    </source>
</evidence>
<dbReference type="SUPFAM" id="SSF56349">
    <property type="entry name" value="DNA breaking-rejoining enzymes"/>
    <property type="match status" value="1"/>
</dbReference>
<dbReference type="RefSeq" id="WP_028493318.1">
    <property type="nucleotide sequence ID" value="NZ_PELO01000280.1"/>
</dbReference>
<evidence type="ECO:0000256" key="4">
    <source>
        <dbReference type="ARBA" id="ARBA00023172"/>
    </source>
</evidence>
<protein>
    <submittedName>
        <fullName evidence="8">Site-specific integrase</fullName>
    </submittedName>
</protein>
<comment type="similarity">
    <text evidence="1">Belongs to the 'phage' integrase family.</text>
</comment>
<proteinExistence type="inferred from homology"/>